<gene>
    <name evidence="2" type="ORF">ElyMa_004978200</name>
</gene>
<sequence length="113" mass="12526">MFVHCDFIVLVVVVVVIITVVNMVVVVVVAVIVMVVAAEVVVVVVVIVVVVLVMVWCTNEARVFWFLVTTKTYCIITASGSFCSMLPLKFTASILLVGRSAPYYHYNLLHQYC</sequence>
<keyword evidence="1" id="KW-0812">Transmembrane</keyword>
<evidence type="ECO:0000313" key="3">
    <source>
        <dbReference type="Proteomes" id="UP000762676"/>
    </source>
</evidence>
<feature type="transmembrane region" description="Helical" evidence="1">
    <location>
        <begin position="7"/>
        <end position="34"/>
    </location>
</feature>
<feature type="transmembrane region" description="Helical" evidence="1">
    <location>
        <begin position="64"/>
        <end position="88"/>
    </location>
</feature>
<evidence type="ECO:0000313" key="2">
    <source>
        <dbReference type="EMBL" id="GFS17310.1"/>
    </source>
</evidence>
<organism evidence="2 3">
    <name type="scientific">Elysia marginata</name>
    <dbReference type="NCBI Taxonomy" id="1093978"/>
    <lineage>
        <taxon>Eukaryota</taxon>
        <taxon>Metazoa</taxon>
        <taxon>Spiralia</taxon>
        <taxon>Lophotrochozoa</taxon>
        <taxon>Mollusca</taxon>
        <taxon>Gastropoda</taxon>
        <taxon>Heterobranchia</taxon>
        <taxon>Euthyneura</taxon>
        <taxon>Panpulmonata</taxon>
        <taxon>Sacoglossa</taxon>
        <taxon>Placobranchoidea</taxon>
        <taxon>Plakobranchidae</taxon>
        <taxon>Elysia</taxon>
    </lineage>
</organism>
<comment type="caution">
    <text evidence="2">The sequence shown here is derived from an EMBL/GenBank/DDBJ whole genome shotgun (WGS) entry which is preliminary data.</text>
</comment>
<keyword evidence="1" id="KW-1133">Transmembrane helix</keyword>
<accession>A0AAV4J4L5</accession>
<reference evidence="2 3" key="1">
    <citation type="journal article" date="2021" name="Elife">
        <title>Chloroplast acquisition without the gene transfer in kleptoplastic sea slugs, Plakobranchus ocellatus.</title>
        <authorList>
            <person name="Maeda T."/>
            <person name="Takahashi S."/>
            <person name="Yoshida T."/>
            <person name="Shimamura S."/>
            <person name="Takaki Y."/>
            <person name="Nagai Y."/>
            <person name="Toyoda A."/>
            <person name="Suzuki Y."/>
            <person name="Arimoto A."/>
            <person name="Ishii H."/>
            <person name="Satoh N."/>
            <person name="Nishiyama T."/>
            <person name="Hasebe M."/>
            <person name="Maruyama T."/>
            <person name="Minagawa J."/>
            <person name="Obokata J."/>
            <person name="Shigenobu S."/>
        </authorList>
    </citation>
    <scope>NUCLEOTIDE SEQUENCE [LARGE SCALE GENOMIC DNA]</scope>
</reference>
<name>A0AAV4J4L5_9GAST</name>
<keyword evidence="3" id="KW-1185">Reference proteome</keyword>
<feature type="transmembrane region" description="Helical" evidence="1">
    <location>
        <begin position="40"/>
        <end position="57"/>
    </location>
</feature>
<protein>
    <submittedName>
        <fullName evidence="2">Uncharacterized protein</fullName>
    </submittedName>
</protein>
<dbReference type="Proteomes" id="UP000762676">
    <property type="component" value="Unassembled WGS sequence"/>
</dbReference>
<keyword evidence="1" id="KW-0472">Membrane</keyword>
<proteinExistence type="predicted"/>
<dbReference type="AlphaFoldDB" id="A0AAV4J4L5"/>
<dbReference type="EMBL" id="BMAT01009971">
    <property type="protein sequence ID" value="GFS17310.1"/>
    <property type="molecule type" value="Genomic_DNA"/>
</dbReference>
<evidence type="ECO:0000256" key="1">
    <source>
        <dbReference type="SAM" id="Phobius"/>
    </source>
</evidence>